<dbReference type="InterPro" id="IPR004360">
    <property type="entry name" value="Glyas_Fos-R_dOase_dom"/>
</dbReference>
<dbReference type="PROSITE" id="PS51819">
    <property type="entry name" value="VOC"/>
    <property type="match status" value="1"/>
</dbReference>
<dbReference type="InterPro" id="IPR029068">
    <property type="entry name" value="Glyas_Bleomycin-R_OHBP_Dase"/>
</dbReference>
<evidence type="ECO:0000259" key="1">
    <source>
        <dbReference type="PROSITE" id="PS51819"/>
    </source>
</evidence>
<gene>
    <name evidence="2" type="ORF">I0K15_16595</name>
</gene>
<dbReference type="RefSeq" id="WP_196102595.1">
    <property type="nucleotide sequence ID" value="NZ_CP064942.1"/>
</dbReference>
<proteinExistence type="predicted"/>
<feature type="domain" description="VOC" evidence="1">
    <location>
        <begin position="4"/>
        <end position="123"/>
    </location>
</feature>
<dbReference type="Gene3D" id="3.30.720.110">
    <property type="match status" value="1"/>
</dbReference>
<dbReference type="SUPFAM" id="SSF54593">
    <property type="entry name" value="Glyoxalase/Bleomycin resistance protein/Dihydroxybiphenyl dioxygenase"/>
    <property type="match status" value="1"/>
</dbReference>
<sequence>MKTTSAYTVLQTRDVAGTAAFYRDHFGFRPTFEADWYVHLQSERMPTLSLALLEAGHGTIPEPARGRVADGILLNFEVPDVDAEYDRLQGAAPVLLPLRSEAFGQRHFILQGPDGVLIDVITPIPPSAEFAAGYSEEALPQ</sequence>
<keyword evidence="3" id="KW-1185">Reference proteome</keyword>
<protein>
    <submittedName>
        <fullName evidence="2">VOC family protein</fullName>
    </submittedName>
</protein>
<evidence type="ECO:0000313" key="2">
    <source>
        <dbReference type="EMBL" id="QPH53386.1"/>
    </source>
</evidence>
<dbReference type="Pfam" id="PF00903">
    <property type="entry name" value="Glyoxalase"/>
    <property type="match status" value="1"/>
</dbReference>
<dbReference type="Proteomes" id="UP000594800">
    <property type="component" value="Chromosome"/>
</dbReference>
<accession>A0A7S9LQE0</accession>
<dbReference type="Gene3D" id="3.30.720.120">
    <property type="match status" value="1"/>
</dbReference>
<dbReference type="AlphaFoldDB" id="A0A7S9LQE0"/>
<name>A0A7S9LQE0_9RHOB</name>
<dbReference type="EMBL" id="CP064942">
    <property type="protein sequence ID" value="QPH53386.1"/>
    <property type="molecule type" value="Genomic_DNA"/>
</dbReference>
<dbReference type="KEGG" id="poz:I0K15_16595"/>
<dbReference type="InterPro" id="IPR037523">
    <property type="entry name" value="VOC_core"/>
</dbReference>
<organism evidence="2 3">
    <name type="scientific">Pontivivens ytuae</name>
    <dbReference type="NCBI Taxonomy" id="2789856"/>
    <lineage>
        <taxon>Bacteria</taxon>
        <taxon>Pseudomonadati</taxon>
        <taxon>Pseudomonadota</taxon>
        <taxon>Alphaproteobacteria</taxon>
        <taxon>Rhodobacterales</taxon>
        <taxon>Paracoccaceae</taxon>
        <taxon>Pontivivens</taxon>
    </lineage>
</organism>
<evidence type="ECO:0000313" key="3">
    <source>
        <dbReference type="Proteomes" id="UP000594800"/>
    </source>
</evidence>
<reference evidence="2 3" key="1">
    <citation type="submission" date="2020-11" db="EMBL/GenBank/DDBJ databases">
        <title>Description of Pontivivens ytuae sp. nov. isolated from deep sea sediment of Mariana Trench.</title>
        <authorList>
            <person name="Wang Z."/>
            <person name="Sun Q.-L."/>
            <person name="Xu X.-D."/>
            <person name="Tang Y.-Z."/>
            <person name="Zhang J."/>
        </authorList>
    </citation>
    <scope>NUCLEOTIDE SEQUENCE [LARGE SCALE GENOMIC DNA]</scope>
    <source>
        <strain evidence="2 3">MT2928</strain>
    </source>
</reference>